<dbReference type="InterPro" id="IPR045652">
    <property type="entry name" value="DUF6397"/>
</dbReference>
<feature type="region of interest" description="Disordered" evidence="1">
    <location>
        <begin position="278"/>
        <end position="314"/>
    </location>
</feature>
<proteinExistence type="predicted"/>
<dbReference type="Proteomes" id="UP000473014">
    <property type="component" value="Unassembled WGS sequence"/>
</dbReference>
<reference evidence="2 3" key="1">
    <citation type="submission" date="2019-11" db="EMBL/GenBank/DDBJ databases">
        <authorList>
            <person name="Yuan L."/>
        </authorList>
    </citation>
    <scope>NUCLEOTIDE SEQUENCE [LARGE SCALE GENOMIC DNA]</scope>
    <source>
        <strain evidence="2 3">TRM43335</strain>
    </source>
</reference>
<evidence type="ECO:0000313" key="3">
    <source>
        <dbReference type="Proteomes" id="UP000473014"/>
    </source>
</evidence>
<feature type="region of interest" description="Disordered" evidence="1">
    <location>
        <begin position="12"/>
        <end position="35"/>
    </location>
</feature>
<organism evidence="2 3">
    <name type="scientific">Streptomyces taklimakanensis</name>
    <dbReference type="NCBI Taxonomy" id="2569853"/>
    <lineage>
        <taxon>Bacteria</taxon>
        <taxon>Bacillati</taxon>
        <taxon>Actinomycetota</taxon>
        <taxon>Actinomycetes</taxon>
        <taxon>Kitasatosporales</taxon>
        <taxon>Streptomycetaceae</taxon>
        <taxon>Streptomyces</taxon>
    </lineage>
</organism>
<name>A0A6G2BI35_9ACTN</name>
<sequence>MSVGVVWKTAAGAAARSVPGSPPAGEPPAGSPREAVSMAAARRALGLKPRELELAVEFGEIEAVTPTPSVRGRRGRLIPVAELVRLRTEEGFPATLRERTRLVGAGEGADLMGISRARFARLARAGCFGPARFSLNRYRAVIWFYRATELREVAEHQPALLRGPLPEGVRRLVEQGEDWRPRHWRNRRIAHVTRHTADPWAAAAAHAAVLAPKVLAEAVPDPLERARLAELRPELVTVRPDSPQARRVVRGLLTADGEEETLWHRLGLTLALGTARSARPLTSRTEDGSGSAPQSTARNNPSCTTEAINRPHRS</sequence>
<dbReference type="RefSeq" id="WP_155072542.1">
    <property type="nucleotide sequence ID" value="NZ_WIXO01000001.1"/>
</dbReference>
<accession>A0A6G2BI35</accession>
<keyword evidence="3" id="KW-1185">Reference proteome</keyword>
<dbReference type="AlphaFoldDB" id="A0A6G2BI35"/>
<evidence type="ECO:0000256" key="1">
    <source>
        <dbReference type="SAM" id="MobiDB-lite"/>
    </source>
</evidence>
<dbReference type="Pfam" id="PF19934">
    <property type="entry name" value="DUF6397"/>
    <property type="match status" value="1"/>
</dbReference>
<dbReference type="OrthoDB" id="4335318at2"/>
<comment type="caution">
    <text evidence="2">The sequence shown here is derived from an EMBL/GenBank/DDBJ whole genome shotgun (WGS) entry which is preliminary data.</text>
</comment>
<protein>
    <submittedName>
        <fullName evidence="2">Uncharacterized protein</fullName>
    </submittedName>
</protein>
<evidence type="ECO:0000313" key="2">
    <source>
        <dbReference type="EMBL" id="MTE21928.1"/>
    </source>
</evidence>
<feature type="compositionally biased region" description="Pro residues" evidence="1">
    <location>
        <begin position="20"/>
        <end position="30"/>
    </location>
</feature>
<feature type="compositionally biased region" description="Polar residues" evidence="1">
    <location>
        <begin position="291"/>
        <end position="307"/>
    </location>
</feature>
<dbReference type="EMBL" id="WIXO01000001">
    <property type="protein sequence ID" value="MTE21928.1"/>
    <property type="molecule type" value="Genomic_DNA"/>
</dbReference>
<gene>
    <name evidence="2" type="ORF">F0L17_23005</name>
</gene>